<dbReference type="PROSITE" id="PS00086">
    <property type="entry name" value="CYTOCHROME_P450"/>
    <property type="match status" value="1"/>
</dbReference>
<sequence length="490" mass="54815">MTDRTVSLQLCGATLLGAYTATLVTKAVWNTFFSPLASFPGPRFAAISDLWSELHGLRFRRVMAIDEAHQKYGDVVRIGPNRLAFADGEAAREIYRSHNYLKSSWYDFFTFGGRENTFCTKDPLYHAKARRWSAPAFRGDNLRRSTEALREEMIDLVDRIKCDSAGGKPVDVLHLFRLLSLDILGITVFGTRFEQMKSGQNHPFTEYLDRWLVDKALSQYLPRAFNWLLRRLPIPQLQRIFAADPAMFALGEQMYDTAGNLAAGADIVTMCKAYRDPMTGEPAPRAQIVTEAAVFIGAGTDSTSIALTYLAYELALTERFSEEIHKELAQLSDAQSYDVDALKALPYLNAFIKEVLRVHGPAPGFFERVVPRGGAYLAGRFIPGGTIVGAQAWTFHRSQDLFPDPLSVSPERWVERSNGAWVNKTLPAEVHNAFFPFGQGVRACVGRPLAEMELLLVTATIVRNFRLTRHKSTTDVSMRPIDLAVVGPRP</sequence>
<evidence type="ECO:0000256" key="1">
    <source>
        <dbReference type="ARBA" id="ARBA00001971"/>
    </source>
</evidence>
<dbReference type="InterPro" id="IPR001128">
    <property type="entry name" value="Cyt_P450"/>
</dbReference>
<keyword evidence="6 7" id="KW-0408">Iron</keyword>
<dbReference type="PANTHER" id="PTHR24305">
    <property type="entry name" value="CYTOCHROME P450"/>
    <property type="match status" value="1"/>
</dbReference>
<feature type="binding site" description="axial binding residue" evidence="7">
    <location>
        <position position="444"/>
    </location>
    <ligand>
        <name>heme</name>
        <dbReference type="ChEBI" id="CHEBI:30413"/>
    </ligand>
    <ligandPart>
        <name>Fe</name>
        <dbReference type="ChEBI" id="CHEBI:18248"/>
    </ligandPart>
</feature>
<dbReference type="PRINTS" id="PR00385">
    <property type="entry name" value="P450"/>
</dbReference>
<evidence type="ECO:0000313" key="10">
    <source>
        <dbReference type="Proteomes" id="UP000077266"/>
    </source>
</evidence>
<dbReference type="GO" id="GO:0020037">
    <property type="term" value="F:heme binding"/>
    <property type="evidence" value="ECO:0007669"/>
    <property type="project" value="InterPro"/>
</dbReference>
<dbReference type="InterPro" id="IPR036396">
    <property type="entry name" value="Cyt_P450_sf"/>
</dbReference>
<keyword evidence="5 8" id="KW-0560">Oxidoreductase</keyword>
<dbReference type="GO" id="GO:0016705">
    <property type="term" value="F:oxidoreductase activity, acting on paired donors, with incorporation or reduction of molecular oxygen"/>
    <property type="evidence" value="ECO:0007669"/>
    <property type="project" value="InterPro"/>
</dbReference>
<dbReference type="STRING" id="1314781.A0A165J5H4"/>
<evidence type="ECO:0000256" key="5">
    <source>
        <dbReference type="ARBA" id="ARBA00023002"/>
    </source>
</evidence>
<name>A0A165J5H4_EXIGL</name>
<dbReference type="InterPro" id="IPR050121">
    <property type="entry name" value="Cytochrome_P450_monoxygenase"/>
</dbReference>
<reference evidence="9 10" key="1">
    <citation type="journal article" date="2016" name="Mol. Biol. Evol.">
        <title>Comparative Genomics of Early-Diverging Mushroom-Forming Fungi Provides Insights into the Origins of Lignocellulose Decay Capabilities.</title>
        <authorList>
            <person name="Nagy L.G."/>
            <person name="Riley R."/>
            <person name="Tritt A."/>
            <person name="Adam C."/>
            <person name="Daum C."/>
            <person name="Floudas D."/>
            <person name="Sun H."/>
            <person name="Yadav J.S."/>
            <person name="Pangilinan J."/>
            <person name="Larsson K.H."/>
            <person name="Matsuura K."/>
            <person name="Barry K."/>
            <person name="Labutti K."/>
            <person name="Kuo R."/>
            <person name="Ohm R.A."/>
            <person name="Bhattacharya S.S."/>
            <person name="Shirouzu T."/>
            <person name="Yoshinaga Y."/>
            <person name="Martin F.M."/>
            <person name="Grigoriev I.V."/>
            <person name="Hibbett D.S."/>
        </authorList>
    </citation>
    <scope>NUCLEOTIDE SEQUENCE [LARGE SCALE GENOMIC DNA]</scope>
    <source>
        <strain evidence="9 10">HHB12029</strain>
    </source>
</reference>
<comment type="pathway">
    <text evidence="2">Secondary metabolite biosynthesis.</text>
</comment>
<dbReference type="InParanoid" id="A0A165J5H4"/>
<dbReference type="PANTHER" id="PTHR24305:SF96">
    <property type="entry name" value="CYTOCHROME P450 MONOOXYGENASE STCB-RELATED"/>
    <property type="match status" value="1"/>
</dbReference>
<keyword evidence="10" id="KW-1185">Reference proteome</keyword>
<comment type="cofactor">
    <cofactor evidence="1 7">
        <name>heme</name>
        <dbReference type="ChEBI" id="CHEBI:30413"/>
    </cofactor>
</comment>
<proteinExistence type="inferred from homology"/>
<evidence type="ECO:0000256" key="3">
    <source>
        <dbReference type="ARBA" id="ARBA00010617"/>
    </source>
</evidence>
<evidence type="ECO:0000256" key="7">
    <source>
        <dbReference type="PIRSR" id="PIRSR602401-1"/>
    </source>
</evidence>
<dbReference type="InterPro" id="IPR002401">
    <property type="entry name" value="Cyt_P450_E_grp-I"/>
</dbReference>
<keyword evidence="4 7" id="KW-0479">Metal-binding</keyword>
<dbReference type="GO" id="GO:0005506">
    <property type="term" value="F:iron ion binding"/>
    <property type="evidence" value="ECO:0007669"/>
    <property type="project" value="InterPro"/>
</dbReference>
<dbReference type="Gene3D" id="1.10.630.10">
    <property type="entry name" value="Cytochrome P450"/>
    <property type="match status" value="1"/>
</dbReference>
<dbReference type="AlphaFoldDB" id="A0A165J5H4"/>
<dbReference type="PRINTS" id="PR00463">
    <property type="entry name" value="EP450I"/>
</dbReference>
<dbReference type="InterPro" id="IPR017972">
    <property type="entry name" value="Cyt_P450_CS"/>
</dbReference>
<comment type="similarity">
    <text evidence="3 8">Belongs to the cytochrome P450 family.</text>
</comment>
<accession>A0A165J5H4</accession>
<dbReference type="SUPFAM" id="SSF48264">
    <property type="entry name" value="Cytochrome P450"/>
    <property type="match status" value="1"/>
</dbReference>
<dbReference type="GO" id="GO:0004497">
    <property type="term" value="F:monooxygenase activity"/>
    <property type="evidence" value="ECO:0007669"/>
    <property type="project" value="UniProtKB-KW"/>
</dbReference>
<organism evidence="9 10">
    <name type="scientific">Exidia glandulosa HHB12029</name>
    <dbReference type="NCBI Taxonomy" id="1314781"/>
    <lineage>
        <taxon>Eukaryota</taxon>
        <taxon>Fungi</taxon>
        <taxon>Dikarya</taxon>
        <taxon>Basidiomycota</taxon>
        <taxon>Agaricomycotina</taxon>
        <taxon>Agaricomycetes</taxon>
        <taxon>Auriculariales</taxon>
        <taxon>Exidiaceae</taxon>
        <taxon>Exidia</taxon>
    </lineage>
</organism>
<dbReference type="Proteomes" id="UP000077266">
    <property type="component" value="Unassembled WGS sequence"/>
</dbReference>
<dbReference type="EMBL" id="KV425974">
    <property type="protein sequence ID" value="KZV94356.1"/>
    <property type="molecule type" value="Genomic_DNA"/>
</dbReference>
<gene>
    <name evidence="9" type="ORF">EXIGLDRAFT_835052</name>
</gene>
<evidence type="ECO:0000256" key="8">
    <source>
        <dbReference type="RuleBase" id="RU000461"/>
    </source>
</evidence>
<protein>
    <submittedName>
        <fullName evidence="9">Cytochrome P450</fullName>
    </submittedName>
</protein>
<evidence type="ECO:0000313" key="9">
    <source>
        <dbReference type="EMBL" id="KZV94356.1"/>
    </source>
</evidence>
<evidence type="ECO:0000256" key="2">
    <source>
        <dbReference type="ARBA" id="ARBA00005179"/>
    </source>
</evidence>
<evidence type="ECO:0000256" key="4">
    <source>
        <dbReference type="ARBA" id="ARBA00022723"/>
    </source>
</evidence>
<evidence type="ECO:0000256" key="6">
    <source>
        <dbReference type="ARBA" id="ARBA00023004"/>
    </source>
</evidence>
<keyword evidence="7 8" id="KW-0349">Heme</keyword>
<keyword evidence="8" id="KW-0503">Monooxygenase</keyword>
<dbReference type="OrthoDB" id="1470350at2759"/>
<dbReference type="Pfam" id="PF00067">
    <property type="entry name" value="p450"/>
    <property type="match status" value="1"/>
</dbReference>